<proteinExistence type="predicted"/>
<accession>A0ACB8YS67</accession>
<protein>
    <submittedName>
        <fullName evidence="1">Uncharacterized protein</fullName>
    </submittedName>
</protein>
<evidence type="ECO:0000313" key="1">
    <source>
        <dbReference type="EMBL" id="KAI3688367.1"/>
    </source>
</evidence>
<name>A0ACB8YS67_9ASTR</name>
<gene>
    <name evidence="1" type="ORF">L1987_82079</name>
</gene>
<evidence type="ECO:0000313" key="2">
    <source>
        <dbReference type="Proteomes" id="UP001056120"/>
    </source>
</evidence>
<reference evidence="2" key="1">
    <citation type="journal article" date="2022" name="Mol. Ecol. Resour.">
        <title>The genomes of chicory, endive, great burdock and yacon provide insights into Asteraceae palaeo-polyploidization history and plant inulin production.</title>
        <authorList>
            <person name="Fan W."/>
            <person name="Wang S."/>
            <person name="Wang H."/>
            <person name="Wang A."/>
            <person name="Jiang F."/>
            <person name="Liu H."/>
            <person name="Zhao H."/>
            <person name="Xu D."/>
            <person name="Zhang Y."/>
        </authorList>
    </citation>
    <scope>NUCLEOTIDE SEQUENCE [LARGE SCALE GENOMIC DNA]</scope>
    <source>
        <strain evidence="2">cv. Yunnan</strain>
    </source>
</reference>
<dbReference type="EMBL" id="CM042044">
    <property type="protein sequence ID" value="KAI3688367.1"/>
    <property type="molecule type" value="Genomic_DNA"/>
</dbReference>
<dbReference type="Proteomes" id="UP001056120">
    <property type="component" value="Linkage Group LG27"/>
</dbReference>
<reference evidence="1 2" key="2">
    <citation type="journal article" date="2022" name="Mol. Ecol. Resour.">
        <title>The genomes of chicory, endive, great burdock and yacon provide insights into Asteraceae paleo-polyploidization history and plant inulin production.</title>
        <authorList>
            <person name="Fan W."/>
            <person name="Wang S."/>
            <person name="Wang H."/>
            <person name="Wang A."/>
            <person name="Jiang F."/>
            <person name="Liu H."/>
            <person name="Zhao H."/>
            <person name="Xu D."/>
            <person name="Zhang Y."/>
        </authorList>
    </citation>
    <scope>NUCLEOTIDE SEQUENCE [LARGE SCALE GENOMIC DNA]</scope>
    <source>
        <strain evidence="2">cv. Yunnan</strain>
        <tissue evidence="1">Leaves</tissue>
    </source>
</reference>
<sequence length="401" mass="45740">MLLPVVAGSLLAASLPVCFPNKPYQLPVGIIETILCLLPIQEAARTSILSREWKYHWIKIPKLAFIEDTFQESTDWGELSVLEQTFDQPSHRKVMTKRCKLFYAIYQVLLTHQGPIHEFALCMQVDGSCVEIDHIILHLLKKNTVKILKLDFNGSYTLPLSFFSLHQLTDLYLNDCVLDHQPSSYVFGSLTTLNLQEIWTNEKALLRLLSSCPLLKRLTILSDDGTIDVTGDSTIADLIECVPVIEYLSIWFFIYSCFLPLPKELPTTLVHLKYLCMECVCFIHEDLLPFLVLLIRSSPNLEKLKLEILDEELRGENEPCSYTLEDYSDIMLGHLNDLEILHFSKEENELAVVKLILAKSPVLKNVRILLCDQFDKDEKLKISKILLSSPCASPVVKFIVS</sequence>
<keyword evidence="2" id="KW-1185">Reference proteome</keyword>
<comment type="caution">
    <text evidence="1">The sequence shown here is derived from an EMBL/GenBank/DDBJ whole genome shotgun (WGS) entry which is preliminary data.</text>
</comment>
<organism evidence="1 2">
    <name type="scientific">Smallanthus sonchifolius</name>
    <dbReference type="NCBI Taxonomy" id="185202"/>
    <lineage>
        <taxon>Eukaryota</taxon>
        <taxon>Viridiplantae</taxon>
        <taxon>Streptophyta</taxon>
        <taxon>Embryophyta</taxon>
        <taxon>Tracheophyta</taxon>
        <taxon>Spermatophyta</taxon>
        <taxon>Magnoliopsida</taxon>
        <taxon>eudicotyledons</taxon>
        <taxon>Gunneridae</taxon>
        <taxon>Pentapetalae</taxon>
        <taxon>asterids</taxon>
        <taxon>campanulids</taxon>
        <taxon>Asterales</taxon>
        <taxon>Asteraceae</taxon>
        <taxon>Asteroideae</taxon>
        <taxon>Heliantheae alliance</taxon>
        <taxon>Millerieae</taxon>
        <taxon>Smallanthus</taxon>
    </lineage>
</organism>